<organism evidence="7">
    <name type="scientific">Red gurnard astrovirus FL18</name>
    <dbReference type="NCBI Taxonomy" id="2813196"/>
    <lineage>
        <taxon>Viruses</taxon>
        <taxon>Riboviria</taxon>
        <taxon>Orthornavirae</taxon>
        <taxon>Pisuviricota</taxon>
        <taxon>Stelpaviricetes</taxon>
        <taxon>Stellavirales</taxon>
        <taxon>Astroviridae</taxon>
    </lineage>
</organism>
<feature type="transmembrane region" description="Helical" evidence="6">
    <location>
        <begin position="332"/>
        <end position="350"/>
    </location>
</feature>
<keyword evidence="7" id="KW-0808">Transferase</keyword>
<evidence type="ECO:0000256" key="2">
    <source>
        <dbReference type="ARBA" id="ARBA00045910"/>
    </source>
</evidence>
<keyword evidence="1" id="KW-0378">Hydrolase</keyword>
<evidence type="ECO:0000256" key="1">
    <source>
        <dbReference type="ARBA" id="ARBA00022801"/>
    </source>
</evidence>
<feature type="compositionally biased region" description="Basic residues" evidence="5">
    <location>
        <begin position="1144"/>
        <end position="1154"/>
    </location>
</feature>
<keyword evidence="7" id="KW-0696">RNA-directed RNA polymerase</keyword>
<dbReference type="InterPro" id="IPR043504">
    <property type="entry name" value="Peptidase_S1_PA_chymotrypsin"/>
</dbReference>
<dbReference type="SUPFAM" id="SSF50494">
    <property type="entry name" value="Trypsin-like serine proteases"/>
    <property type="match status" value="1"/>
</dbReference>
<feature type="region of interest" description="Disordered" evidence="5">
    <location>
        <begin position="1119"/>
        <end position="1154"/>
    </location>
</feature>
<feature type="transmembrane region" description="Helical" evidence="6">
    <location>
        <begin position="362"/>
        <end position="395"/>
    </location>
</feature>
<keyword evidence="6" id="KW-0812">Transmembrane</keyword>
<evidence type="ECO:0000256" key="5">
    <source>
        <dbReference type="SAM" id="MobiDB-lite"/>
    </source>
</evidence>
<sequence>MLFYWSIVFSGFTRSLMDPSNILAILKPVRKSPNNSVVTRKVFVLREEEITGPRVRINRVCIQRETGDLVFKNTIPLRHDRKGWSAFRSTPVETTSVEDTLLDTKFCAFEGCANLRNQVQMLKRENADLKLDNMLLRQEKAKGETPVAGPTTPKMDVIKTTLVILGVLWFFGQMPLSEGKTVERNITPEMVQWCSNKPTYCFFMPTTCDAWCITPPNASQGYYTRITRSVGGSYEAFADVLTSVKNSIVVPSKPATYTAKAGKILIKTTDKMTETVFGPARKAVGATLGWFFSAETLAALTAAMIVGNGFYLLQLLTCAHFLATAYHNGTDLVVEIAMTLVALCGGYGFIARQTMTSGLSKWTSVVVVLAATGNFDCIVAAVFLQVVITATIIVVSGFQTHKTIDKEGNEKVRVLSLKEWLLAVTSDAVWSFSTIALLQIPFFVIVVLLVMWSIWYALQYTETKTYSYDTDSATVRVSERRARRAFIPFVVQQSKKALGAVVTEKVYESAFPIRGSNGCEGQAFLFSGKLCVLKHVTQGKDFSVKCAGVWVKVTGKLQRTINLEHGQVLLCYAPPQEMSGKRNCKHSDNNEDGWMMVGYINPEDGHREVQCFYARFTNPQYVGVYEHQPGMSGAPVFNASGRIVAVHYAANGINGLSVIIPLITDEPKDKNPDAPAITNLQNAYIETNDLARKAELKNLLRYASSKMCPDEYKQDMLNFGKWSFIDVSEKEVPVAPSPPENKDSVDQRRTGYLSDHDTPASKKWVTLQLGLLRGEIESLLFSMHHEQAEQLKTYDEAFSEIESKMQDDMEQRKSLAKSKGMRKVARKITRQGGLLKRGDLKKHGLKGVSFGKQFTDDEYQELLDKGMNPDSIRMMAIERWNLENGSGYSDSSEESDESATYGDHGVQQGFFSSLIPGQKESHDQQLCDMENKIAEMQEKITKMERQSEISKQKVGKSLRRLRRKVADKTIDSDDFDEAVEQVLVVDIATWDWEDGDVPLCHTEKHVVQGSSVQEAIDCGTMAACPFATTSLQDDNGASVMLGGVKMYDVCEGCQYCTGVEQVCKKRPHNTKCGEKTVCYTGHVRYCKKGCTMDDEPVPREPCTSHCWHYWCHAKKAEDGEPCTSATCKNPFSLEKSGRTDTKQKKNKKNANPKN</sequence>
<evidence type="ECO:0000256" key="4">
    <source>
        <dbReference type="SAM" id="Coils"/>
    </source>
</evidence>
<dbReference type="GO" id="GO:0016787">
    <property type="term" value="F:hydrolase activity"/>
    <property type="evidence" value="ECO:0007669"/>
    <property type="project" value="UniProtKB-KW"/>
</dbReference>
<keyword evidence="6" id="KW-1133">Transmembrane helix</keyword>
<keyword evidence="7" id="KW-0548">Nucleotidyltransferase</keyword>
<name>A0A894JHL6_9VIRU</name>
<dbReference type="Gene3D" id="2.40.10.10">
    <property type="entry name" value="Trypsin-like serine proteases"/>
    <property type="match status" value="1"/>
</dbReference>
<feature type="coiled-coil region" evidence="4">
    <location>
        <begin position="926"/>
        <end position="953"/>
    </location>
</feature>
<comment type="catalytic activity">
    <reaction evidence="3">
        <text>RNA(n) + a ribonucleoside 5'-triphosphate = RNA(n+1) + diphosphate</text>
        <dbReference type="Rhea" id="RHEA:21248"/>
        <dbReference type="Rhea" id="RHEA-COMP:14527"/>
        <dbReference type="Rhea" id="RHEA-COMP:17342"/>
        <dbReference type="ChEBI" id="CHEBI:33019"/>
        <dbReference type="ChEBI" id="CHEBI:61557"/>
        <dbReference type="ChEBI" id="CHEBI:140395"/>
    </reaction>
</comment>
<feature type="region of interest" description="Disordered" evidence="5">
    <location>
        <begin position="731"/>
        <end position="756"/>
    </location>
</feature>
<dbReference type="InterPro" id="IPR009003">
    <property type="entry name" value="Peptidase_S1_PA"/>
</dbReference>
<dbReference type="GO" id="GO:0003968">
    <property type="term" value="F:RNA-directed RNA polymerase activity"/>
    <property type="evidence" value="ECO:0007669"/>
    <property type="project" value="UniProtKB-KW"/>
</dbReference>
<protein>
    <submittedName>
        <fullName evidence="7">RNA-dependent RNA polymerase</fullName>
    </submittedName>
</protein>
<evidence type="ECO:0000256" key="6">
    <source>
        <dbReference type="SAM" id="Phobius"/>
    </source>
</evidence>
<keyword evidence="6" id="KW-0472">Membrane</keyword>
<reference evidence="7" key="1">
    <citation type="journal article" name="Virus Evol.">
        <title>Virome composition in marine fish revealed by meta-transcriptomics.</title>
        <authorList>
            <person name="Geoghegan J.L."/>
            <person name="Di Giallonardo F."/>
            <person name="Wille M."/>
            <person name="Ortiz-Baez A.S."/>
            <person name="Costa V.A."/>
            <person name="Ghaly T."/>
            <person name="Mifsud J.C.O."/>
            <person name="Turnbull O.M.H."/>
            <person name="Bellwood D.R."/>
            <person name="Williamson J.E."/>
            <person name="Holmes E.C."/>
        </authorList>
    </citation>
    <scope>NUCLEOTIDE SEQUENCE</scope>
    <source>
        <strain evidence="7">FL18</strain>
    </source>
</reference>
<feature type="compositionally biased region" description="Basic and acidic residues" evidence="5">
    <location>
        <begin position="740"/>
        <end position="756"/>
    </location>
</feature>
<accession>A0A894JHL6</accession>
<feature type="coiled-coil region" evidence="4">
    <location>
        <begin position="112"/>
        <end position="139"/>
    </location>
</feature>
<comment type="function">
    <text evidence="2">Responsible for the cleavage of the polyprotein into functional products.</text>
</comment>
<keyword evidence="4" id="KW-0175">Coiled coil</keyword>
<feature type="transmembrane region" description="Helical" evidence="6">
    <location>
        <begin position="428"/>
        <end position="458"/>
    </location>
</feature>
<evidence type="ECO:0000256" key="3">
    <source>
        <dbReference type="ARBA" id="ARBA00047383"/>
    </source>
</evidence>
<dbReference type="EMBL" id="MT579888">
    <property type="protein sequence ID" value="QRV59643.1"/>
    <property type="molecule type" value="mRNA"/>
</dbReference>
<feature type="transmembrane region" description="Helical" evidence="6">
    <location>
        <begin position="288"/>
        <end position="312"/>
    </location>
</feature>
<evidence type="ECO:0000313" key="7">
    <source>
        <dbReference type="EMBL" id="QRV59643.1"/>
    </source>
</evidence>
<proteinExistence type="evidence at transcript level"/>